<gene>
    <name evidence="1" type="ORF">FPB0191_01054</name>
</gene>
<evidence type="ECO:0000313" key="2">
    <source>
        <dbReference type="Proteomes" id="UP000030901"/>
    </source>
</evidence>
<dbReference type="OrthoDB" id="8561934at2"/>
<accession>A0A0A7S0B2</accession>
<dbReference type="HOGENOM" id="CLU_154654_0_0_6"/>
<dbReference type="GO" id="GO:0016853">
    <property type="term" value="F:isomerase activity"/>
    <property type="evidence" value="ECO:0007669"/>
    <property type="project" value="UniProtKB-KW"/>
</dbReference>
<dbReference type="InterPro" id="IPR014347">
    <property type="entry name" value="Tautomerase/MIF_sf"/>
</dbReference>
<dbReference type="EMBL" id="CP009056">
    <property type="protein sequence ID" value="AJA44878.1"/>
    <property type="molecule type" value="Genomic_DNA"/>
</dbReference>
<protein>
    <recommendedName>
        <fullName evidence="3">4-oxalocrotonate tautomerase</fullName>
    </recommendedName>
</protein>
<evidence type="ECO:0000313" key="1">
    <source>
        <dbReference type="EMBL" id="AJA44878.1"/>
    </source>
</evidence>
<dbReference type="SUPFAM" id="SSF55331">
    <property type="entry name" value="Tautomerase/MIF"/>
    <property type="match status" value="1"/>
</dbReference>
<dbReference type="RefSeq" id="WP_039104470.1">
    <property type="nucleotide sequence ID" value="NZ_CP009056.1"/>
</dbReference>
<keyword evidence="2" id="KW-1185">Reference proteome</keyword>
<keyword evidence="1" id="KW-0413">Isomerase</keyword>
<dbReference type="Gene3D" id="3.30.429.10">
    <property type="entry name" value="Macrophage Migration Inhibitory Factor"/>
    <property type="match status" value="1"/>
</dbReference>
<sequence>MPILTLTTSIAITESKQEKIAKSLTTLTSQCLHKNKDVTMVNIVPDHGLWFGANGLVTDAVYQLSIFITAGTNTEKDIVSWLDETWQYLRKELDIADDSVCYTSVLNNDGTNWGFNGINQSTRNKT</sequence>
<dbReference type="Proteomes" id="UP000030901">
    <property type="component" value="Chromosome"/>
</dbReference>
<dbReference type="AlphaFoldDB" id="A0A0A7S0B2"/>
<organism evidence="1 2">
    <name type="scientific">Frischella perrara</name>
    <dbReference type="NCBI Taxonomy" id="1267021"/>
    <lineage>
        <taxon>Bacteria</taxon>
        <taxon>Pseudomonadati</taxon>
        <taxon>Pseudomonadota</taxon>
        <taxon>Gammaproteobacteria</taxon>
        <taxon>Orbales</taxon>
        <taxon>Orbaceae</taxon>
        <taxon>Frischella</taxon>
    </lineage>
</organism>
<dbReference type="STRING" id="1267021.FPB0191_01054"/>
<proteinExistence type="predicted"/>
<dbReference type="KEGG" id="fpp:FPB0191_01054"/>
<reference evidence="1 2" key="1">
    <citation type="journal article" date="2014" name="Appl. Environ. Microbiol.">
        <title>Gut symbionts from distinct hosts exhibit genotoxic activity via divergent colibactin biosynthetic pathways.</title>
        <authorList>
            <person name="Engel P."/>
            <person name="Vizcaino M.I."/>
            <person name="Crawford J.M."/>
        </authorList>
    </citation>
    <scope>NUCLEOTIDE SEQUENCE [LARGE SCALE GENOMIC DNA]</scope>
    <source>
        <strain evidence="1 2">PEB0191</strain>
    </source>
</reference>
<name>A0A0A7S0B2_FRIPE</name>
<evidence type="ECO:0008006" key="3">
    <source>
        <dbReference type="Google" id="ProtNLM"/>
    </source>
</evidence>